<dbReference type="Proteomes" id="UP000652477">
    <property type="component" value="Unassembled WGS sequence"/>
</dbReference>
<keyword evidence="1" id="KW-0328">Glycosyltransferase</keyword>
<dbReference type="RefSeq" id="WP_186874225.1">
    <property type="nucleotide sequence ID" value="NZ_JACOPF010000001.1"/>
</dbReference>
<dbReference type="AlphaFoldDB" id="A0A923RNM8"/>
<evidence type="ECO:0000256" key="2">
    <source>
        <dbReference type="ARBA" id="ARBA00022679"/>
    </source>
</evidence>
<evidence type="ECO:0000259" key="3">
    <source>
        <dbReference type="Pfam" id="PF00535"/>
    </source>
</evidence>
<sequence>MAEISVIVPVYKVEPYIHKCVDSILGQTFSDIQVILVDDGSPDRCGDICEEYARKDTRVQVVHKENGGLSDARNTGIPYAEAKYVIFLDSDDYIESDMLEYLYTNIKEANADMATCGIYEVYKDRIEAQKEKDDFVCSGEEAFRCILRGHTIRGEIWNKLIRKECMADLRFPKGRLYEDIYYTVDLMQRVKKVAVGTKPKYYYLHREDSITGRAYRPQLFDIIDGYTKNYQVVKRAFPSLEKEAQCLWIWSRFIVLDKMLMEEGYKKLEGYKELKYFIKRHLFLIMKNPYFQKKRKVSALILFFNIGVYRRLVFISEEKKR</sequence>
<dbReference type="EMBL" id="JACOPF010000001">
    <property type="protein sequence ID" value="MBC5687541.1"/>
    <property type="molecule type" value="Genomic_DNA"/>
</dbReference>
<keyword evidence="5" id="KW-1185">Reference proteome</keyword>
<name>A0A923RNM8_9FIRM</name>
<feature type="domain" description="Glycosyltransferase 2-like" evidence="3">
    <location>
        <begin position="5"/>
        <end position="133"/>
    </location>
</feature>
<dbReference type="SUPFAM" id="SSF53448">
    <property type="entry name" value="Nucleotide-diphospho-sugar transferases"/>
    <property type="match status" value="1"/>
</dbReference>
<dbReference type="InterPro" id="IPR029044">
    <property type="entry name" value="Nucleotide-diphossugar_trans"/>
</dbReference>
<dbReference type="CDD" id="cd00761">
    <property type="entry name" value="Glyco_tranf_GTA_type"/>
    <property type="match status" value="1"/>
</dbReference>
<evidence type="ECO:0000256" key="1">
    <source>
        <dbReference type="ARBA" id="ARBA00022676"/>
    </source>
</evidence>
<comment type="caution">
    <text evidence="4">The sequence shown here is derived from an EMBL/GenBank/DDBJ whole genome shotgun (WGS) entry which is preliminary data.</text>
</comment>
<gene>
    <name evidence="4" type="ORF">H8S37_01145</name>
</gene>
<reference evidence="4" key="1">
    <citation type="submission" date="2020-08" db="EMBL/GenBank/DDBJ databases">
        <title>Genome public.</title>
        <authorList>
            <person name="Liu C."/>
            <person name="Sun Q."/>
        </authorList>
    </citation>
    <scope>NUCLEOTIDE SEQUENCE</scope>
    <source>
        <strain evidence="4">NSJ-55</strain>
    </source>
</reference>
<protein>
    <submittedName>
        <fullName evidence="4">Glycosyltransferase</fullName>
    </submittedName>
</protein>
<dbReference type="PANTHER" id="PTHR22916">
    <property type="entry name" value="GLYCOSYLTRANSFERASE"/>
    <property type="match status" value="1"/>
</dbReference>
<evidence type="ECO:0000313" key="5">
    <source>
        <dbReference type="Proteomes" id="UP000652477"/>
    </source>
</evidence>
<dbReference type="Pfam" id="PF00535">
    <property type="entry name" value="Glycos_transf_2"/>
    <property type="match status" value="1"/>
</dbReference>
<organism evidence="4 5">
    <name type="scientific">Mediterraneibacter hominis</name>
    <dbReference type="NCBI Taxonomy" id="2763054"/>
    <lineage>
        <taxon>Bacteria</taxon>
        <taxon>Bacillati</taxon>
        <taxon>Bacillota</taxon>
        <taxon>Clostridia</taxon>
        <taxon>Lachnospirales</taxon>
        <taxon>Lachnospiraceae</taxon>
        <taxon>Mediterraneibacter</taxon>
    </lineage>
</organism>
<proteinExistence type="predicted"/>
<dbReference type="InterPro" id="IPR001173">
    <property type="entry name" value="Glyco_trans_2-like"/>
</dbReference>
<evidence type="ECO:0000313" key="4">
    <source>
        <dbReference type="EMBL" id="MBC5687541.1"/>
    </source>
</evidence>
<keyword evidence="2" id="KW-0808">Transferase</keyword>
<dbReference type="GO" id="GO:0016757">
    <property type="term" value="F:glycosyltransferase activity"/>
    <property type="evidence" value="ECO:0007669"/>
    <property type="project" value="UniProtKB-KW"/>
</dbReference>
<dbReference type="PANTHER" id="PTHR22916:SF51">
    <property type="entry name" value="GLYCOSYLTRANSFERASE EPSH-RELATED"/>
    <property type="match status" value="1"/>
</dbReference>
<dbReference type="Gene3D" id="3.90.550.10">
    <property type="entry name" value="Spore Coat Polysaccharide Biosynthesis Protein SpsA, Chain A"/>
    <property type="match status" value="1"/>
</dbReference>
<accession>A0A923RNM8</accession>